<dbReference type="EMBL" id="JAVRIE010000005">
    <property type="protein sequence ID" value="MDT0583588.1"/>
    <property type="molecule type" value="Genomic_DNA"/>
</dbReference>
<keyword evidence="3" id="KW-1185">Reference proteome</keyword>
<dbReference type="Proteomes" id="UP001249020">
    <property type="component" value="Unassembled WGS sequence"/>
</dbReference>
<reference evidence="2 3" key="1">
    <citation type="submission" date="2023-09" db="EMBL/GenBank/DDBJ databases">
        <authorList>
            <person name="Rey-Velasco X."/>
        </authorList>
    </citation>
    <scope>NUCLEOTIDE SEQUENCE [LARGE SCALE GENOMIC DNA]</scope>
    <source>
        <strain evidence="2 3">W409</strain>
    </source>
</reference>
<proteinExistence type="predicted"/>
<protein>
    <submittedName>
        <fullName evidence="2">Uncharacterized protein</fullName>
    </submittedName>
</protein>
<keyword evidence="1" id="KW-0812">Transmembrane</keyword>
<feature type="transmembrane region" description="Helical" evidence="1">
    <location>
        <begin position="20"/>
        <end position="39"/>
    </location>
</feature>
<gene>
    <name evidence="2" type="ORF">RM544_13650</name>
</gene>
<feature type="transmembrane region" description="Helical" evidence="1">
    <location>
        <begin position="71"/>
        <end position="96"/>
    </location>
</feature>
<comment type="caution">
    <text evidence="2">The sequence shown here is derived from an EMBL/GenBank/DDBJ whole genome shotgun (WGS) entry which is preliminary data.</text>
</comment>
<accession>A0AAW8R8R8</accession>
<evidence type="ECO:0000313" key="2">
    <source>
        <dbReference type="EMBL" id="MDT0583588.1"/>
    </source>
</evidence>
<evidence type="ECO:0000256" key="1">
    <source>
        <dbReference type="SAM" id="Phobius"/>
    </source>
</evidence>
<sequence length="359" mass="40697">MEVTQKELAEVDKLLSKQNALKAGVLGSLWCVLSLWLWYFTYLQVPDIAATFILISGLVIGGAVRMHGRGYTIVFSLIAFLLHALLIYAAVLLNILLPPGSLVWASVLLGMCAGGAWLAVFTARKKIPFELHRAFFRLTEIEPHSSYKTMKNRWFISLPVMAVLSSGLMLVSTSFLYVFDIAIEAKQAEEFVAQRQESFENIAISVEVNDLDKLTTKVALRHAYAFYSGTLLNKYGYFESYYPSSTYKAKTILKYLVSERQEPRAKFILGMMTIEEDGISLVREASNDGDSYARIYDALRFACNGNNKMATDMLTRYKNTNRDPYIARHIESIFEYGFHDACDESRVDPFQAEFVKTFQ</sequence>
<feature type="transmembrane region" description="Helical" evidence="1">
    <location>
        <begin position="45"/>
        <end position="64"/>
    </location>
</feature>
<dbReference type="AlphaFoldDB" id="A0AAW8R8R8"/>
<feature type="transmembrane region" description="Helical" evidence="1">
    <location>
        <begin position="102"/>
        <end position="123"/>
    </location>
</feature>
<feature type="transmembrane region" description="Helical" evidence="1">
    <location>
        <begin position="154"/>
        <end position="179"/>
    </location>
</feature>
<name>A0AAW8R8R8_9ALTE</name>
<dbReference type="RefSeq" id="WP_311362354.1">
    <property type="nucleotide sequence ID" value="NZ_JAVRIE010000005.1"/>
</dbReference>
<organism evidence="2 3">
    <name type="scientific">Brumicola blandensis</name>
    <dbReference type="NCBI Taxonomy" id="3075611"/>
    <lineage>
        <taxon>Bacteria</taxon>
        <taxon>Pseudomonadati</taxon>
        <taxon>Pseudomonadota</taxon>
        <taxon>Gammaproteobacteria</taxon>
        <taxon>Alteromonadales</taxon>
        <taxon>Alteromonadaceae</taxon>
        <taxon>Brumicola</taxon>
    </lineage>
</organism>
<evidence type="ECO:0000313" key="3">
    <source>
        <dbReference type="Proteomes" id="UP001249020"/>
    </source>
</evidence>
<keyword evidence="1" id="KW-0472">Membrane</keyword>
<keyword evidence="1" id="KW-1133">Transmembrane helix</keyword>